<dbReference type="Proteomes" id="UP000284644">
    <property type="component" value="Unassembled WGS sequence"/>
</dbReference>
<dbReference type="Proteomes" id="UP000261105">
    <property type="component" value="Unassembled WGS sequence"/>
</dbReference>
<evidence type="ECO:0000313" key="11">
    <source>
        <dbReference type="Proteomes" id="UP000285897"/>
    </source>
</evidence>
<dbReference type="Gene3D" id="3.40.50.2300">
    <property type="match status" value="1"/>
</dbReference>
<dbReference type="Proteomes" id="UP000285839">
    <property type="component" value="Unassembled WGS sequence"/>
</dbReference>
<dbReference type="EMBL" id="RCXQ01000003">
    <property type="protein sequence ID" value="RYT67726.1"/>
    <property type="molecule type" value="Genomic_DNA"/>
</dbReference>
<evidence type="ECO:0000313" key="2">
    <source>
        <dbReference type="EMBL" id="RGR45757.1"/>
    </source>
</evidence>
<evidence type="ECO:0000313" key="5">
    <source>
        <dbReference type="EMBL" id="RHL42988.1"/>
    </source>
</evidence>
<protein>
    <submittedName>
        <fullName evidence="4">Response regulator</fullName>
    </submittedName>
</protein>
<evidence type="ECO:0000313" key="10">
    <source>
        <dbReference type="Proteomes" id="UP000285839"/>
    </source>
</evidence>
<reference evidence="7 8" key="1">
    <citation type="submission" date="2018-08" db="EMBL/GenBank/DDBJ databases">
        <title>A genome reference for cultivated species of the human gut microbiota.</title>
        <authorList>
            <person name="Zou Y."/>
            <person name="Xue W."/>
            <person name="Luo G."/>
        </authorList>
    </citation>
    <scope>NUCLEOTIDE SEQUENCE [LARGE SCALE GENOMIC DNA]</scope>
    <source>
        <strain evidence="2 10">AF25-21</strain>
        <strain evidence="5 11">AF37-6AC</strain>
        <strain evidence="4 8">AM27-32LB</strain>
        <strain evidence="3 9">AM29-25AC</strain>
        <strain evidence="1 7">OM03-6</strain>
    </source>
</reference>
<gene>
    <name evidence="5" type="ORF">DW021_16355</name>
    <name evidence="4" type="ORF">DW723_15985</name>
    <name evidence="3" type="ORF">DW767_10950</name>
    <name evidence="2" type="ORF">DWY46_16330</name>
    <name evidence="1" type="ORF">DXB38_04090</name>
    <name evidence="6" type="ORF">EAI82_04125</name>
</gene>
<dbReference type="Proteomes" id="UP000285897">
    <property type="component" value="Unassembled WGS sequence"/>
</dbReference>
<evidence type="ECO:0000313" key="9">
    <source>
        <dbReference type="Proteomes" id="UP000284644"/>
    </source>
</evidence>
<evidence type="ECO:0000313" key="12">
    <source>
        <dbReference type="Proteomes" id="UP000293506"/>
    </source>
</evidence>
<evidence type="ECO:0000313" key="8">
    <source>
        <dbReference type="Proteomes" id="UP000283928"/>
    </source>
</evidence>
<reference evidence="6 12" key="2">
    <citation type="journal article" date="2019" name="Science, e1252229">
        <title>Invertible promoters mediate bacterial phase variation, antibiotic resistance, and host adaptation in the gut.</title>
        <authorList>
            <person name="Jiang X."/>
            <person name="Hall A.B."/>
            <person name="Arthur T.D."/>
            <person name="Plichta D.R."/>
            <person name="Covington C.T."/>
            <person name="Poyet M."/>
            <person name="Crothers J."/>
            <person name="Moses P.L."/>
            <person name="Tolonen A.C."/>
            <person name="Vlamakis H."/>
            <person name="Alm E.J."/>
            <person name="Xavier R.J."/>
        </authorList>
    </citation>
    <scope>NUCLEOTIDE SEQUENCE [LARGE SCALE GENOMIC DNA]</scope>
    <source>
        <strain evidence="12">af_0058</strain>
        <strain evidence="6">Af_0058</strain>
    </source>
</reference>
<dbReference type="InterPro" id="IPR011006">
    <property type="entry name" value="CheY-like_superfamily"/>
</dbReference>
<organism evidence="4 8">
    <name type="scientific">Blautia obeum</name>
    <dbReference type="NCBI Taxonomy" id="40520"/>
    <lineage>
        <taxon>Bacteria</taxon>
        <taxon>Bacillati</taxon>
        <taxon>Bacillota</taxon>
        <taxon>Clostridia</taxon>
        <taxon>Lachnospirales</taxon>
        <taxon>Lachnospiraceae</taxon>
        <taxon>Blautia</taxon>
    </lineage>
</organism>
<dbReference type="EMBL" id="QSJW01000006">
    <property type="protein sequence ID" value="RHE11890.1"/>
    <property type="molecule type" value="Genomic_DNA"/>
</dbReference>
<dbReference type="Proteomes" id="UP000283928">
    <property type="component" value="Unassembled WGS sequence"/>
</dbReference>
<sequence>MLLNIGERRRFVYRIAVLTDLKHEGEHYAKVINAYCINQKLFPLLETYQNQEVFFKEIQTHVPDIVLLVLPGVDGLNAAEHLRSLFPGCGIIWCSNLDFSLHAFRLRVEYFFLEPVRDDEIQEGLRAWFRLKKTII</sequence>
<name>A0A396FQQ8_9FIRM</name>
<accession>A0A396FQQ8</accession>
<dbReference type="EMBL" id="QSKO01000035">
    <property type="protein sequence ID" value="RHE69964.1"/>
    <property type="molecule type" value="Genomic_DNA"/>
</dbReference>
<proteinExistence type="predicted"/>
<dbReference type="EMBL" id="QROS01000021">
    <property type="protein sequence ID" value="RHL42988.1"/>
    <property type="molecule type" value="Genomic_DNA"/>
</dbReference>
<dbReference type="EMBL" id="QRUH01000017">
    <property type="protein sequence ID" value="RGR45757.1"/>
    <property type="molecule type" value="Genomic_DNA"/>
</dbReference>
<comment type="caution">
    <text evidence="4">The sequence shown here is derived from an EMBL/GenBank/DDBJ whole genome shotgun (WGS) entry which is preliminary data.</text>
</comment>
<evidence type="ECO:0000313" key="3">
    <source>
        <dbReference type="EMBL" id="RHE11890.1"/>
    </source>
</evidence>
<dbReference type="Proteomes" id="UP000293506">
    <property type="component" value="Unassembled WGS sequence"/>
</dbReference>
<evidence type="ECO:0000313" key="7">
    <source>
        <dbReference type="Proteomes" id="UP000261105"/>
    </source>
</evidence>
<evidence type="ECO:0000313" key="4">
    <source>
        <dbReference type="EMBL" id="RHE69964.1"/>
    </source>
</evidence>
<dbReference type="AlphaFoldDB" id="A0A396FQQ8"/>
<evidence type="ECO:0000313" key="6">
    <source>
        <dbReference type="EMBL" id="RYT67726.1"/>
    </source>
</evidence>
<dbReference type="OrthoDB" id="1655078at2"/>
<evidence type="ECO:0000313" key="1">
    <source>
        <dbReference type="EMBL" id="RGN89550.1"/>
    </source>
</evidence>
<dbReference type="SUPFAM" id="SSF52172">
    <property type="entry name" value="CheY-like"/>
    <property type="match status" value="1"/>
</dbReference>
<dbReference type="EMBL" id="QSUZ01000003">
    <property type="protein sequence ID" value="RGN89550.1"/>
    <property type="molecule type" value="Genomic_DNA"/>
</dbReference>